<dbReference type="Proteomes" id="UP000178622">
    <property type="component" value="Unassembled WGS sequence"/>
</dbReference>
<comment type="caution">
    <text evidence="2">The sequence shown here is derived from an EMBL/GenBank/DDBJ whole genome shotgun (WGS) entry which is preliminary data.</text>
</comment>
<keyword evidence="3" id="KW-1185">Reference proteome</keyword>
<protein>
    <submittedName>
        <fullName evidence="2">GNAT family N-acetyltransferase</fullName>
    </submittedName>
</protein>
<dbReference type="GO" id="GO:0016747">
    <property type="term" value="F:acyltransferase activity, transferring groups other than amino-acyl groups"/>
    <property type="evidence" value="ECO:0007669"/>
    <property type="project" value="InterPro"/>
</dbReference>
<dbReference type="CDD" id="cd04301">
    <property type="entry name" value="NAT_SF"/>
    <property type="match status" value="1"/>
</dbReference>
<dbReference type="STRING" id="1859473.BG261_03265"/>
<dbReference type="OrthoDB" id="794462at2"/>
<keyword evidence="2" id="KW-0808">Transferase</keyword>
<dbReference type="InterPro" id="IPR016181">
    <property type="entry name" value="Acyl_CoA_acyltransferase"/>
</dbReference>
<dbReference type="Gene3D" id="3.40.630.30">
    <property type="match status" value="1"/>
</dbReference>
<name>A0A1E8GMZ3_9LACT</name>
<feature type="domain" description="N-acetyltransferase" evidence="1">
    <location>
        <begin position="2"/>
        <end position="166"/>
    </location>
</feature>
<reference evidence="3" key="1">
    <citation type="submission" date="2016-09" db="EMBL/GenBank/DDBJ databases">
        <title>Draft genome sequence of a novel species of the family Streptococcaceae isolated from flowers.</title>
        <authorList>
            <person name="Chuah L.-O."/>
            <person name="Yap K.-P."/>
            <person name="Thong K.L."/>
            <person name="Liong M.T."/>
            <person name="Ahmad R."/>
            <person name="Rusul G."/>
        </authorList>
    </citation>
    <scope>NUCLEOTIDE SEQUENCE [LARGE SCALE GENOMIC DNA]</scope>
    <source>
        <strain evidence="3">DF1</strain>
    </source>
</reference>
<gene>
    <name evidence="2" type="ORF">BG261_03265</name>
</gene>
<accession>A0A1E8GMZ3</accession>
<dbReference type="RefSeq" id="WP_070792129.1">
    <property type="nucleotide sequence ID" value="NZ_MKIR01000012.1"/>
</dbReference>
<evidence type="ECO:0000313" key="2">
    <source>
        <dbReference type="EMBL" id="OFI49615.1"/>
    </source>
</evidence>
<dbReference type="InterPro" id="IPR000182">
    <property type="entry name" value="GNAT_dom"/>
</dbReference>
<evidence type="ECO:0000259" key="1">
    <source>
        <dbReference type="PROSITE" id="PS51186"/>
    </source>
</evidence>
<dbReference type="Pfam" id="PF00583">
    <property type="entry name" value="Acetyltransf_1"/>
    <property type="match status" value="1"/>
</dbReference>
<dbReference type="PROSITE" id="PS51186">
    <property type="entry name" value="GNAT"/>
    <property type="match status" value="1"/>
</dbReference>
<dbReference type="EMBL" id="MKIR01000012">
    <property type="protein sequence ID" value="OFI49615.1"/>
    <property type="molecule type" value="Genomic_DNA"/>
</dbReference>
<organism evidence="2 3">
    <name type="scientific">Floricoccus tropicus</name>
    <dbReference type="NCBI Taxonomy" id="1859473"/>
    <lineage>
        <taxon>Bacteria</taxon>
        <taxon>Bacillati</taxon>
        <taxon>Bacillota</taxon>
        <taxon>Bacilli</taxon>
        <taxon>Lactobacillales</taxon>
        <taxon>Streptococcaceae</taxon>
        <taxon>Floricoccus</taxon>
    </lineage>
</organism>
<evidence type="ECO:0000313" key="3">
    <source>
        <dbReference type="Proteomes" id="UP000178622"/>
    </source>
</evidence>
<dbReference type="SUPFAM" id="SSF55729">
    <property type="entry name" value="Acyl-CoA N-acyltransferases (Nat)"/>
    <property type="match status" value="1"/>
</dbReference>
<sequence>MIEVVRARPEHVEGIVSVCSDGYRATYVDLHTQEYIEKVISDFYNDERVLKEVENSSKDWGGYFVALDGDQVVGAAGGGMTGDETGELFVIYLDPTRRNEGIGSLLLGAVTDQQKDWGATTQWVSVVKENQKGIPFYEARGFIFQSEQDNWLDAKATKTLRYKREI</sequence>
<proteinExistence type="predicted"/>
<dbReference type="AlphaFoldDB" id="A0A1E8GMZ3"/>